<protein>
    <submittedName>
        <fullName evidence="1">Uncharacterized protein</fullName>
    </submittedName>
</protein>
<evidence type="ECO:0000313" key="1">
    <source>
        <dbReference type="EMBL" id="CAE0485330.1"/>
    </source>
</evidence>
<sequence>MKATSCRLQNFPACNVKQKDSIARKLLLNPHRLECFEIAWQQQQSMLRAGSLEGCPLLFTLSPVLYDALRYSVVLVDENYAQGVASFIENLKLQGCSQLQLFNFWPVQGEQREHVGIHAFFRLHGCVFEVQFHTEHAVQLNLQHMRPLYELFRVECDPAKKEQLRHQLISGWGTVPVPPGVHKIAGLITPFPASFHESFVPASHGGAAAV</sequence>
<name>A0A7S3QKX3_DUNTE</name>
<reference evidence="1" key="1">
    <citation type="submission" date="2021-01" db="EMBL/GenBank/DDBJ databases">
        <authorList>
            <person name="Corre E."/>
            <person name="Pelletier E."/>
            <person name="Niang G."/>
            <person name="Scheremetjew M."/>
            <person name="Finn R."/>
            <person name="Kale V."/>
            <person name="Holt S."/>
            <person name="Cochrane G."/>
            <person name="Meng A."/>
            <person name="Brown T."/>
            <person name="Cohen L."/>
        </authorList>
    </citation>
    <scope>NUCLEOTIDE SEQUENCE</scope>
    <source>
        <strain evidence="1">CCMP1320</strain>
    </source>
</reference>
<proteinExistence type="predicted"/>
<organism evidence="1">
    <name type="scientific">Dunaliella tertiolecta</name>
    <name type="common">Green alga</name>
    <dbReference type="NCBI Taxonomy" id="3047"/>
    <lineage>
        <taxon>Eukaryota</taxon>
        <taxon>Viridiplantae</taxon>
        <taxon>Chlorophyta</taxon>
        <taxon>core chlorophytes</taxon>
        <taxon>Chlorophyceae</taxon>
        <taxon>CS clade</taxon>
        <taxon>Chlamydomonadales</taxon>
        <taxon>Dunaliellaceae</taxon>
        <taxon>Dunaliella</taxon>
    </lineage>
</organism>
<gene>
    <name evidence="1" type="ORF">DTER00134_LOCUS369</name>
</gene>
<dbReference type="AlphaFoldDB" id="A0A7S3QKX3"/>
<dbReference type="EMBL" id="HBIP01000861">
    <property type="protein sequence ID" value="CAE0485330.1"/>
    <property type="molecule type" value="Transcribed_RNA"/>
</dbReference>
<accession>A0A7S3QKX3</accession>